<dbReference type="Gene3D" id="3.40.50.2000">
    <property type="entry name" value="Glycogen Phosphorylase B"/>
    <property type="match status" value="2"/>
</dbReference>
<dbReference type="SUPFAM" id="SSF53756">
    <property type="entry name" value="UDP-Glycosyltransferase/glycogen phosphorylase"/>
    <property type="match status" value="1"/>
</dbReference>
<organism evidence="3 4">
    <name type="scientific">Jeotgalibacillus alimentarius</name>
    <dbReference type="NCBI Taxonomy" id="135826"/>
    <lineage>
        <taxon>Bacteria</taxon>
        <taxon>Bacillati</taxon>
        <taxon>Bacillota</taxon>
        <taxon>Bacilli</taxon>
        <taxon>Bacillales</taxon>
        <taxon>Caryophanaceae</taxon>
        <taxon>Jeotgalibacillus</taxon>
    </lineage>
</organism>
<dbReference type="AlphaFoldDB" id="A0A0C2VGB6"/>
<evidence type="ECO:0000313" key="3">
    <source>
        <dbReference type="EMBL" id="KIL43536.1"/>
    </source>
</evidence>
<dbReference type="InterPro" id="IPR047691">
    <property type="entry name" value="PelF-like"/>
</dbReference>
<dbReference type="PANTHER" id="PTHR12526">
    <property type="entry name" value="GLYCOSYLTRANSFERASE"/>
    <property type="match status" value="1"/>
</dbReference>
<dbReference type="Pfam" id="PF00534">
    <property type="entry name" value="Glycos_transf_1"/>
    <property type="match status" value="1"/>
</dbReference>
<dbReference type="Proteomes" id="UP000031950">
    <property type="component" value="Unassembled WGS sequence"/>
</dbReference>
<feature type="domain" description="Glycosyl transferase family 1" evidence="1">
    <location>
        <begin position="282"/>
        <end position="447"/>
    </location>
</feature>
<protein>
    <recommendedName>
        <fullName evidence="5">Glycosyl transferase</fullName>
    </recommendedName>
</protein>
<evidence type="ECO:0000313" key="4">
    <source>
        <dbReference type="Proteomes" id="UP000031950"/>
    </source>
</evidence>
<dbReference type="PATRIC" id="fig|135826.4.peg.3220"/>
<evidence type="ECO:0008006" key="5">
    <source>
        <dbReference type="Google" id="ProtNLM"/>
    </source>
</evidence>
<dbReference type="STRING" id="135826.KP77_32420"/>
<evidence type="ECO:0000259" key="2">
    <source>
        <dbReference type="Pfam" id="PF11997"/>
    </source>
</evidence>
<dbReference type="NCBIfam" id="NF038011">
    <property type="entry name" value="PelF"/>
    <property type="match status" value="1"/>
</dbReference>
<reference evidence="3 4" key="1">
    <citation type="submission" date="2015-01" db="EMBL/GenBank/DDBJ databases">
        <title>Genome sequence of Jeotgalibacillus alimentarius.</title>
        <authorList>
            <person name="Goh K.M."/>
            <person name="Chan K.-G."/>
            <person name="Yaakop A.S."/>
            <person name="Ee R."/>
            <person name="Gan H.M."/>
            <person name="Chan C.S."/>
        </authorList>
    </citation>
    <scope>NUCLEOTIDE SEQUENCE [LARGE SCALE GENOMIC DNA]</scope>
    <source>
        <strain evidence="3 4">YKJ-13</strain>
    </source>
</reference>
<dbReference type="OrthoDB" id="9772485at2"/>
<dbReference type="InterPro" id="IPR022622">
    <property type="entry name" value="DUF3492"/>
</dbReference>
<dbReference type="EMBL" id="JXRQ01000029">
    <property type="protein sequence ID" value="KIL43536.1"/>
    <property type="molecule type" value="Genomic_DNA"/>
</dbReference>
<comment type="caution">
    <text evidence="3">The sequence shown here is derived from an EMBL/GenBank/DDBJ whole genome shotgun (WGS) entry which is preliminary data.</text>
</comment>
<keyword evidence="4" id="KW-1185">Reference proteome</keyword>
<dbReference type="RefSeq" id="WP_041123727.1">
    <property type="nucleotide sequence ID" value="NZ_JXRQ01000029.1"/>
</dbReference>
<accession>A0A0C2VGB6</accession>
<dbReference type="InterPro" id="IPR001296">
    <property type="entry name" value="Glyco_trans_1"/>
</dbReference>
<sequence length="475" mass="54438">MKICLIAEGSYPYVMGGVSSWIQMLMNAMPDHEFVIYAIGAEKAMKGQFKYDLPPNLLEIQEVFLDSFHDEEAGLHRNYKLSEKEKEAVKSLLTNRDTDWNQLFSLFTDQRIDSVSGFVSSRDLFDIVREVCEEHYQQIPFTEFFWSVRSMLLPLLALLKHKVPEADLYHSVATGYGGVVGAYGQYLYEKPYILTEHGIYTREREEEIIKADWIKGNFKDLWIAYFHSLSMCAYKASDQVISLFNRNRLIQEEIGCDSGKISIIPNGVHPEEFLQLKTKENNQINQLLVGAIVRVVPIKDIKTMIQSFDIVKRYIPHAVFYIFGPYDEDPEYYRECRDLVRSLGTEDIIFTGQIAVRDYLGKMDLLVLSSISEGQPLAILEGLAAGKPFVSTDVGSCRELLYGSDDGIGPAGRVVPVMHYEKMAEAIIEIGQDEKLRLAMGENGRKRVMRHYTKDQFISSYRQIYESRGVLQWQA</sequence>
<dbReference type="Pfam" id="PF11997">
    <property type="entry name" value="DUF3492"/>
    <property type="match status" value="1"/>
</dbReference>
<gene>
    <name evidence="3" type="ORF">KP77_32420</name>
</gene>
<name>A0A0C2VGB6_9BACL</name>
<proteinExistence type="predicted"/>
<dbReference type="PANTHER" id="PTHR12526:SF608">
    <property type="entry name" value="PELF"/>
    <property type="match status" value="1"/>
</dbReference>
<evidence type="ECO:0000259" key="1">
    <source>
        <dbReference type="Pfam" id="PF00534"/>
    </source>
</evidence>
<feature type="domain" description="DUF3492" evidence="2">
    <location>
        <begin position="1"/>
        <end position="257"/>
    </location>
</feature>